<dbReference type="Proteomes" id="UP001066276">
    <property type="component" value="Chromosome 7"/>
</dbReference>
<dbReference type="AlphaFoldDB" id="A0AAV7PQL3"/>
<comment type="caution">
    <text evidence="1">The sequence shown here is derived from an EMBL/GenBank/DDBJ whole genome shotgun (WGS) entry which is preliminary data.</text>
</comment>
<sequence length="122" mass="13807">MLGSRVAFNRQSSLFDQYTALSTILHLVKSKERQWCGLQKKQYIYCGSPPATARCEVRNEANAGMPFKNKFIEGAKVVQLPVTAEQKRLELIGRWSRSGRHELNNKNTCNCTKLNSSNATDQ</sequence>
<reference evidence="1" key="1">
    <citation type="journal article" date="2022" name="bioRxiv">
        <title>Sequencing and chromosome-scale assembly of the giantPleurodeles waltlgenome.</title>
        <authorList>
            <person name="Brown T."/>
            <person name="Elewa A."/>
            <person name="Iarovenko S."/>
            <person name="Subramanian E."/>
            <person name="Araus A.J."/>
            <person name="Petzold A."/>
            <person name="Susuki M."/>
            <person name="Suzuki K.-i.T."/>
            <person name="Hayashi T."/>
            <person name="Toyoda A."/>
            <person name="Oliveira C."/>
            <person name="Osipova E."/>
            <person name="Leigh N.D."/>
            <person name="Simon A."/>
            <person name="Yun M.H."/>
        </authorList>
    </citation>
    <scope>NUCLEOTIDE SEQUENCE</scope>
    <source>
        <strain evidence="1">20211129_DDA</strain>
        <tissue evidence="1">Liver</tissue>
    </source>
</reference>
<keyword evidence="2" id="KW-1185">Reference proteome</keyword>
<proteinExistence type="predicted"/>
<gene>
    <name evidence="1" type="ORF">NDU88_008823</name>
</gene>
<name>A0AAV7PQL3_PLEWA</name>
<organism evidence="1 2">
    <name type="scientific">Pleurodeles waltl</name>
    <name type="common">Iberian ribbed newt</name>
    <dbReference type="NCBI Taxonomy" id="8319"/>
    <lineage>
        <taxon>Eukaryota</taxon>
        <taxon>Metazoa</taxon>
        <taxon>Chordata</taxon>
        <taxon>Craniata</taxon>
        <taxon>Vertebrata</taxon>
        <taxon>Euteleostomi</taxon>
        <taxon>Amphibia</taxon>
        <taxon>Batrachia</taxon>
        <taxon>Caudata</taxon>
        <taxon>Salamandroidea</taxon>
        <taxon>Salamandridae</taxon>
        <taxon>Pleurodelinae</taxon>
        <taxon>Pleurodeles</taxon>
    </lineage>
</organism>
<dbReference type="EMBL" id="JANPWB010000011">
    <property type="protein sequence ID" value="KAJ1130471.1"/>
    <property type="molecule type" value="Genomic_DNA"/>
</dbReference>
<evidence type="ECO:0000313" key="2">
    <source>
        <dbReference type="Proteomes" id="UP001066276"/>
    </source>
</evidence>
<evidence type="ECO:0000313" key="1">
    <source>
        <dbReference type="EMBL" id="KAJ1130471.1"/>
    </source>
</evidence>
<accession>A0AAV7PQL3</accession>
<protein>
    <submittedName>
        <fullName evidence="1">Uncharacterized protein</fullName>
    </submittedName>
</protein>